<evidence type="ECO:0000256" key="2">
    <source>
        <dbReference type="ARBA" id="ARBA00022679"/>
    </source>
</evidence>
<reference evidence="4 5" key="1">
    <citation type="submission" date="2019-03" db="EMBL/GenBank/DDBJ databases">
        <title>Genomic Encyclopedia of Type Strains, Phase IV (KMG-IV): sequencing the most valuable type-strain genomes for metagenomic binning, comparative biology and taxonomic classification.</title>
        <authorList>
            <person name="Goeker M."/>
        </authorList>
    </citation>
    <scope>NUCLEOTIDE SEQUENCE [LARGE SCALE GENOMIC DNA]</scope>
    <source>
        <strain evidence="4 5">DSM 100556</strain>
    </source>
</reference>
<keyword evidence="5" id="KW-1185">Reference proteome</keyword>
<keyword evidence="2 4" id="KW-0808">Transferase</keyword>
<dbReference type="PANTHER" id="PTHR22916">
    <property type="entry name" value="GLYCOSYLTRANSFERASE"/>
    <property type="match status" value="1"/>
</dbReference>
<name>A0A4R1R235_9FIRM</name>
<proteinExistence type="predicted"/>
<dbReference type="Proteomes" id="UP000295718">
    <property type="component" value="Unassembled WGS sequence"/>
</dbReference>
<dbReference type="RefSeq" id="WP_031392331.1">
    <property type="nucleotide sequence ID" value="NZ_JPNB01000002.1"/>
</dbReference>
<dbReference type="OrthoDB" id="1640114at2"/>
<dbReference type="InterPro" id="IPR001173">
    <property type="entry name" value="Glyco_trans_2-like"/>
</dbReference>
<dbReference type="CDD" id="cd00761">
    <property type="entry name" value="Glyco_tranf_GTA_type"/>
    <property type="match status" value="1"/>
</dbReference>
<dbReference type="EMBL" id="SLUO01000004">
    <property type="protein sequence ID" value="TCL59411.1"/>
    <property type="molecule type" value="Genomic_DNA"/>
</dbReference>
<evidence type="ECO:0000313" key="4">
    <source>
        <dbReference type="EMBL" id="TCL59411.1"/>
    </source>
</evidence>
<gene>
    <name evidence="4" type="ORF">EDD76_104148</name>
</gene>
<dbReference type="PANTHER" id="PTHR22916:SF51">
    <property type="entry name" value="GLYCOSYLTRANSFERASE EPSH-RELATED"/>
    <property type="match status" value="1"/>
</dbReference>
<feature type="domain" description="Glycosyltransferase 2-like" evidence="3">
    <location>
        <begin position="6"/>
        <end position="128"/>
    </location>
</feature>
<protein>
    <submittedName>
        <fullName evidence="4">Glycosyltransferase involved in cell wall biosynthesis</fullName>
    </submittedName>
</protein>
<dbReference type="GO" id="GO:0016757">
    <property type="term" value="F:glycosyltransferase activity"/>
    <property type="evidence" value="ECO:0007669"/>
    <property type="project" value="UniProtKB-KW"/>
</dbReference>
<dbReference type="STRING" id="1469948.GCA_000732725_03714"/>
<accession>A0A4R1R235</accession>
<comment type="caution">
    <text evidence="4">The sequence shown here is derived from an EMBL/GenBank/DDBJ whole genome shotgun (WGS) entry which is preliminary data.</text>
</comment>
<evidence type="ECO:0000313" key="5">
    <source>
        <dbReference type="Proteomes" id="UP000295718"/>
    </source>
</evidence>
<organism evidence="4 5">
    <name type="scientific">Kineothrix alysoides</name>
    <dbReference type="NCBI Taxonomy" id="1469948"/>
    <lineage>
        <taxon>Bacteria</taxon>
        <taxon>Bacillati</taxon>
        <taxon>Bacillota</taxon>
        <taxon>Clostridia</taxon>
        <taxon>Lachnospirales</taxon>
        <taxon>Lachnospiraceae</taxon>
        <taxon>Kineothrix</taxon>
    </lineage>
</organism>
<evidence type="ECO:0000256" key="1">
    <source>
        <dbReference type="ARBA" id="ARBA00022676"/>
    </source>
</evidence>
<sequence>MEKLISVIVPVYNIEAYLPRCVDSLLAQTFQNLEIILVDDGSADTSGSICDSYARKDGRVKAVHKKNGGLSDARNAGMDMATGEYIGFVDGDDWIDQDMYRAMYEACEKEQAQIAVCRYKQIRTSSGETLVPEIDAPAGNSVSLSKTRAMEAYLCEDETYVIYNSVWSKLFLAKLVEDIRFPVGKNSEDIMFTTKAFCRMERLAYLDAPYYNYVLDREGSIMNEKIGQRRLKDEIPFWREQISHLAKEGLTELSDKAAYHFYRRLLFYYIDFMESKDTRYFAGEITKELRKEKENIRRIYKEGYVATGDKVRMRLVLAFPFAYYCAVKGYDKYVIPLRTKS</sequence>
<dbReference type="Pfam" id="PF00535">
    <property type="entry name" value="Glycos_transf_2"/>
    <property type="match status" value="1"/>
</dbReference>
<evidence type="ECO:0000259" key="3">
    <source>
        <dbReference type="Pfam" id="PF00535"/>
    </source>
</evidence>
<keyword evidence="1" id="KW-0328">Glycosyltransferase</keyword>
<dbReference type="AlphaFoldDB" id="A0A4R1R235"/>
<dbReference type="InterPro" id="IPR029044">
    <property type="entry name" value="Nucleotide-diphossugar_trans"/>
</dbReference>
<dbReference type="SUPFAM" id="SSF53448">
    <property type="entry name" value="Nucleotide-diphospho-sugar transferases"/>
    <property type="match status" value="1"/>
</dbReference>
<dbReference type="Gene3D" id="3.90.550.10">
    <property type="entry name" value="Spore Coat Polysaccharide Biosynthesis Protein SpsA, Chain A"/>
    <property type="match status" value="1"/>
</dbReference>